<sequence>MNNSTRWVSEDLLRRQRSKGFEQVADNSLLALVFAVIAVFFAALLAAVTAGFLSYLDGSSVAMALMKGGATFAGAFTVGSVVIGIFLAK</sequence>
<keyword evidence="1" id="KW-1133">Transmembrane helix</keyword>
<organism evidence="2 3">
    <name type="scientific">Nonomuraea jabiensis</name>
    <dbReference type="NCBI Taxonomy" id="882448"/>
    <lineage>
        <taxon>Bacteria</taxon>
        <taxon>Bacillati</taxon>
        <taxon>Actinomycetota</taxon>
        <taxon>Actinomycetes</taxon>
        <taxon>Streptosporangiales</taxon>
        <taxon>Streptosporangiaceae</taxon>
        <taxon>Nonomuraea</taxon>
    </lineage>
</organism>
<dbReference type="Proteomes" id="UP000579153">
    <property type="component" value="Unassembled WGS sequence"/>
</dbReference>
<dbReference type="AlphaFoldDB" id="A0A7W9LAB9"/>
<reference evidence="2 3" key="1">
    <citation type="submission" date="2020-08" db="EMBL/GenBank/DDBJ databases">
        <title>Sequencing the genomes of 1000 actinobacteria strains.</title>
        <authorList>
            <person name="Klenk H.-P."/>
        </authorList>
    </citation>
    <scope>NUCLEOTIDE SEQUENCE [LARGE SCALE GENOMIC DNA]</scope>
    <source>
        <strain evidence="2 3">DSM 45507</strain>
    </source>
</reference>
<gene>
    <name evidence="2" type="ORF">HD596_003245</name>
</gene>
<accession>A0A7W9LAB9</accession>
<comment type="caution">
    <text evidence="2">The sequence shown here is derived from an EMBL/GenBank/DDBJ whole genome shotgun (WGS) entry which is preliminary data.</text>
</comment>
<keyword evidence="1" id="KW-0812">Transmembrane</keyword>
<feature type="transmembrane region" description="Helical" evidence="1">
    <location>
        <begin position="68"/>
        <end position="88"/>
    </location>
</feature>
<evidence type="ECO:0000313" key="2">
    <source>
        <dbReference type="EMBL" id="MBB5776489.1"/>
    </source>
</evidence>
<evidence type="ECO:0000256" key="1">
    <source>
        <dbReference type="SAM" id="Phobius"/>
    </source>
</evidence>
<dbReference type="EMBL" id="JACHMB010000001">
    <property type="protein sequence ID" value="MBB5776489.1"/>
    <property type="molecule type" value="Genomic_DNA"/>
</dbReference>
<keyword evidence="3" id="KW-1185">Reference proteome</keyword>
<evidence type="ECO:0000313" key="3">
    <source>
        <dbReference type="Proteomes" id="UP000579153"/>
    </source>
</evidence>
<proteinExistence type="predicted"/>
<name>A0A7W9LAB9_9ACTN</name>
<feature type="transmembrane region" description="Helical" evidence="1">
    <location>
        <begin position="29"/>
        <end position="56"/>
    </location>
</feature>
<protein>
    <submittedName>
        <fullName evidence="2">Uncharacterized protein</fullName>
    </submittedName>
</protein>
<keyword evidence="1" id="KW-0472">Membrane</keyword>
<dbReference type="RefSeq" id="WP_185070005.1">
    <property type="nucleotide sequence ID" value="NZ_JACHMB010000001.1"/>
</dbReference>